<dbReference type="Pfam" id="PF07715">
    <property type="entry name" value="Plug"/>
    <property type="match status" value="1"/>
</dbReference>
<evidence type="ECO:0000256" key="5">
    <source>
        <dbReference type="ARBA" id="ARBA00022692"/>
    </source>
</evidence>
<keyword evidence="2 11" id="KW-0813">Transport</keyword>
<keyword evidence="3 11" id="KW-1134">Transmembrane beta strand</keyword>
<dbReference type="InterPro" id="IPR012910">
    <property type="entry name" value="Plug_dom"/>
</dbReference>
<evidence type="ECO:0000256" key="7">
    <source>
        <dbReference type="ARBA" id="ARBA00023065"/>
    </source>
</evidence>
<evidence type="ECO:0000256" key="10">
    <source>
        <dbReference type="ARBA" id="ARBA00023237"/>
    </source>
</evidence>
<comment type="similarity">
    <text evidence="11 12">Belongs to the TonB-dependent receptor family.</text>
</comment>
<keyword evidence="13" id="KW-0732">Signal</keyword>
<sequence>MITSKLMVATMLSGLPVAMAQPARAQVAPQEAAQEQSGGIQDIVVTARRTEESLQTTPLAVTALGDVAIQRAQIVSVQDVQRVAPSVVISTGSASTSGFAFVSIRGQGNLQPLIANDPAVATYIDGVYIARPSQGLTDLHDLQRLEVLRGPQGTLFGRNTTGGAINILSKDPVDRLEGSLKGEVGNYAYRDVEAVLNVPLAEGLAARVVYDFHDRNGYGDNARLNRDVGDQKSHFLRGKLKYERDGFDVTLSGDYNRITDMGQLAQTAGFNPLSFQGPLAAFAPGLASAIHTKDNWYTTYAGGLVRPTTNPTFATLPADIQAKYSQLPFDKLVAYGFSGVVNIDIGEHKLKSITAYRYSDSDGLIDLDGSPSPVLAVFGGAHSESYSQELQLSGNITDKLSYILGGYASRETGFEYSRSQIFGGLIRNSFGDAKNTTKGAYAQLYYNLTDSVRAVGGFRYTWDGREVVLHNQQVLGLAPNAPVAGTPFGVNCNLVNPDQTPTATQCNQTQSKNFSYPAWNLGLDWQASEDIFLYVATRGAAKAGGFNIRAGSLPAFSPEKVKDVEGGIKASWLDNRLRTNVALFHTWKSNAQVIVNAVAPGVGVTQYTQNNGDTRVWGAEFEVVAAPWSGMEISGNLSLLNGKYKAGSISEVQRITSATPLTGCAAAPPTAAGVPRYDCTVDLSGRALTQLPKIQFSIGATQTIALSTGDLILHVNYAYVGKQHFNPVVASDQQTAAVKAAYAQENALGETAGYGLLNGRIAYQLKDPNIELYVYGRNLTAKKYLSRRFSDLYQTGGLGVAVDYAGDPRVVGIGMRYRFGGQ</sequence>
<dbReference type="AlphaFoldDB" id="A0A7X9ZQ71"/>
<evidence type="ECO:0000256" key="3">
    <source>
        <dbReference type="ARBA" id="ARBA00022452"/>
    </source>
</evidence>
<organism evidence="16 17">
    <name type="scientific">Sphingobium psychrophilum</name>
    <dbReference type="NCBI Taxonomy" id="2728834"/>
    <lineage>
        <taxon>Bacteria</taxon>
        <taxon>Pseudomonadati</taxon>
        <taxon>Pseudomonadota</taxon>
        <taxon>Alphaproteobacteria</taxon>
        <taxon>Sphingomonadales</taxon>
        <taxon>Sphingomonadaceae</taxon>
        <taxon>Sphingobium</taxon>
    </lineage>
</organism>
<evidence type="ECO:0000256" key="13">
    <source>
        <dbReference type="SAM" id="SignalP"/>
    </source>
</evidence>
<evidence type="ECO:0000259" key="15">
    <source>
        <dbReference type="Pfam" id="PF07715"/>
    </source>
</evidence>
<keyword evidence="5 11" id="KW-0812">Transmembrane</keyword>
<feature type="chain" id="PRO_5030947986" evidence="13">
    <location>
        <begin position="21"/>
        <end position="822"/>
    </location>
</feature>
<name>A0A7X9ZQ71_9SPHN</name>
<keyword evidence="16" id="KW-0675">Receptor</keyword>
<dbReference type="RefSeq" id="WP_169570506.1">
    <property type="nucleotide sequence ID" value="NZ_JABBFV010000001.1"/>
</dbReference>
<dbReference type="InterPro" id="IPR000531">
    <property type="entry name" value="Beta-barrel_TonB"/>
</dbReference>
<evidence type="ECO:0000256" key="9">
    <source>
        <dbReference type="ARBA" id="ARBA00023136"/>
    </source>
</evidence>
<feature type="domain" description="TonB-dependent receptor-like beta-barrel" evidence="14">
    <location>
        <begin position="334"/>
        <end position="779"/>
    </location>
</feature>
<protein>
    <submittedName>
        <fullName evidence="16">TonB-dependent receptor</fullName>
    </submittedName>
</protein>
<keyword evidence="10 11" id="KW-0998">Cell outer membrane</keyword>
<evidence type="ECO:0000256" key="2">
    <source>
        <dbReference type="ARBA" id="ARBA00022448"/>
    </source>
</evidence>
<comment type="subcellular location">
    <subcellularLocation>
        <location evidence="1 11">Cell outer membrane</location>
        <topology evidence="1 11">Multi-pass membrane protein</topology>
    </subcellularLocation>
</comment>
<reference evidence="16 17" key="1">
    <citation type="submission" date="2020-04" db="EMBL/GenBank/DDBJ databases">
        <title>Sphingobium sp. AR-3-1 isolated from Arctic soil.</title>
        <authorList>
            <person name="Dahal R.H."/>
            <person name="Chaudhary D.K."/>
        </authorList>
    </citation>
    <scope>NUCLEOTIDE SEQUENCE [LARGE SCALE GENOMIC DNA]</scope>
    <source>
        <strain evidence="16 17">AR-3-1</strain>
    </source>
</reference>
<dbReference type="PROSITE" id="PS52016">
    <property type="entry name" value="TONB_DEPENDENT_REC_3"/>
    <property type="match status" value="1"/>
</dbReference>
<accession>A0A7X9ZQ71</accession>
<gene>
    <name evidence="16" type="ORF">HHL08_00640</name>
</gene>
<dbReference type="SUPFAM" id="SSF56935">
    <property type="entry name" value="Porins"/>
    <property type="match status" value="1"/>
</dbReference>
<dbReference type="PANTHER" id="PTHR32552:SF81">
    <property type="entry name" value="TONB-DEPENDENT OUTER MEMBRANE RECEPTOR"/>
    <property type="match status" value="1"/>
</dbReference>
<dbReference type="Proteomes" id="UP000519023">
    <property type="component" value="Unassembled WGS sequence"/>
</dbReference>
<keyword evidence="9 11" id="KW-0472">Membrane</keyword>
<evidence type="ECO:0000256" key="1">
    <source>
        <dbReference type="ARBA" id="ARBA00004571"/>
    </source>
</evidence>
<proteinExistence type="inferred from homology"/>
<feature type="domain" description="TonB-dependent receptor plug" evidence="15">
    <location>
        <begin position="54"/>
        <end position="164"/>
    </location>
</feature>
<dbReference type="PANTHER" id="PTHR32552">
    <property type="entry name" value="FERRICHROME IRON RECEPTOR-RELATED"/>
    <property type="match status" value="1"/>
</dbReference>
<evidence type="ECO:0000256" key="4">
    <source>
        <dbReference type="ARBA" id="ARBA00022496"/>
    </source>
</evidence>
<feature type="signal peptide" evidence="13">
    <location>
        <begin position="1"/>
        <end position="20"/>
    </location>
</feature>
<dbReference type="InterPro" id="IPR039426">
    <property type="entry name" value="TonB-dep_rcpt-like"/>
</dbReference>
<evidence type="ECO:0000256" key="6">
    <source>
        <dbReference type="ARBA" id="ARBA00023004"/>
    </source>
</evidence>
<evidence type="ECO:0000259" key="14">
    <source>
        <dbReference type="Pfam" id="PF00593"/>
    </source>
</evidence>
<keyword evidence="6" id="KW-0408">Iron</keyword>
<evidence type="ECO:0000256" key="12">
    <source>
        <dbReference type="RuleBase" id="RU003357"/>
    </source>
</evidence>
<comment type="caution">
    <text evidence="16">The sequence shown here is derived from an EMBL/GenBank/DDBJ whole genome shotgun (WGS) entry which is preliminary data.</text>
</comment>
<dbReference type="InterPro" id="IPR036942">
    <property type="entry name" value="Beta-barrel_TonB_sf"/>
</dbReference>
<dbReference type="Gene3D" id="2.40.170.20">
    <property type="entry name" value="TonB-dependent receptor, beta-barrel domain"/>
    <property type="match status" value="1"/>
</dbReference>
<evidence type="ECO:0000313" key="16">
    <source>
        <dbReference type="EMBL" id="NML08665.1"/>
    </source>
</evidence>
<dbReference type="EMBL" id="JABBFV010000001">
    <property type="protein sequence ID" value="NML08665.1"/>
    <property type="molecule type" value="Genomic_DNA"/>
</dbReference>
<keyword evidence="8 12" id="KW-0798">TonB box</keyword>
<keyword evidence="7" id="KW-0406">Ion transport</keyword>
<evidence type="ECO:0000256" key="11">
    <source>
        <dbReference type="PROSITE-ProRule" id="PRU01360"/>
    </source>
</evidence>
<evidence type="ECO:0000313" key="17">
    <source>
        <dbReference type="Proteomes" id="UP000519023"/>
    </source>
</evidence>
<dbReference type="GO" id="GO:0009279">
    <property type="term" value="C:cell outer membrane"/>
    <property type="evidence" value="ECO:0007669"/>
    <property type="project" value="UniProtKB-SubCell"/>
</dbReference>
<dbReference type="Pfam" id="PF00593">
    <property type="entry name" value="TonB_dep_Rec_b-barrel"/>
    <property type="match status" value="1"/>
</dbReference>
<evidence type="ECO:0000256" key="8">
    <source>
        <dbReference type="ARBA" id="ARBA00023077"/>
    </source>
</evidence>
<keyword evidence="4" id="KW-0410">Iron transport</keyword>
<keyword evidence="17" id="KW-1185">Reference proteome</keyword>
<dbReference type="GO" id="GO:0006826">
    <property type="term" value="P:iron ion transport"/>
    <property type="evidence" value="ECO:0007669"/>
    <property type="project" value="UniProtKB-KW"/>
</dbReference>